<evidence type="ECO:0000256" key="9">
    <source>
        <dbReference type="ARBA" id="ARBA00023118"/>
    </source>
</evidence>
<keyword evidence="6" id="KW-0378">Hydrolase</keyword>
<dbReference type="Pfam" id="PF22590">
    <property type="entry name" value="Cas3-like_C_2"/>
    <property type="match status" value="1"/>
</dbReference>
<dbReference type="PROSITE" id="PS51643">
    <property type="entry name" value="HD_CAS3"/>
    <property type="match status" value="1"/>
</dbReference>
<protein>
    <submittedName>
        <fullName evidence="13">CRISPR-associated helicase Cas3</fullName>
    </submittedName>
</protein>
<evidence type="ECO:0000256" key="1">
    <source>
        <dbReference type="ARBA" id="ARBA00006847"/>
    </source>
</evidence>
<dbReference type="RefSeq" id="WP_251874503.1">
    <property type="nucleotide sequence ID" value="NZ_CP098755.1"/>
</dbReference>
<evidence type="ECO:0000256" key="2">
    <source>
        <dbReference type="ARBA" id="ARBA00009046"/>
    </source>
</evidence>
<keyword evidence="3" id="KW-0540">Nuclease</keyword>
<keyword evidence="5" id="KW-0547">Nucleotide-binding</keyword>
<dbReference type="Pfam" id="PF18019">
    <property type="entry name" value="Cas3_HD"/>
    <property type="match status" value="1"/>
</dbReference>
<keyword evidence="9" id="KW-0051">Antiviral defense</keyword>
<gene>
    <name evidence="13" type="primary">cas3</name>
    <name evidence="13" type="ORF">NDK47_09065</name>
</gene>
<dbReference type="NCBIfam" id="TIGR01596">
    <property type="entry name" value="cas3_HD"/>
    <property type="match status" value="1"/>
</dbReference>
<dbReference type="EMBL" id="CP098755">
    <property type="protein sequence ID" value="USG67404.1"/>
    <property type="molecule type" value="Genomic_DNA"/>
</dbReference>
<dbReference type="PANTHER" id="PTHR47962">
    <property type="entry name" value="ATP-DEPENDENT HELICASE LHR-RELATED-RELATED"/>
    <property type="match status" value="1"/>
</dbReference>
<dbReference type="InterPro" id="IPR011545">
    <property type="entry name" value="DEAD/DEAH_box_helicase_dom"/>
</dbReference>
<dbReference type="NCBIfam" id="TIGR01587">
    <property type="entry name" value="cas3_core"/>
    <property type="match status" value="1"/>
</dbReference>
<evidence type="ECO:0000259" key="11">
    <source>
        <dbReference type="PROSITE" id="PS51194"/>
    </source>
</evidence>
<evidence type="ECO:0000313" key="13">
    <source>
        <dbReference type="EMBL" id="USG67404.1"/>
    </source>
</evidence>
<dbReference type="Pfam" id="PF00270">
    <property type="entry name" value="DEAD"/>
    <property type="match status" value="1"/>
</dbReference>
<evidence type="ECO:0000256" key="4">
    <source>
        <dbReference type="ARBA" id="ARBA00022723"/>
    </source>
</evidence>
<dbReference type="CDD" id="cd17930">
    <property type="entry name" value="DEXHc_cas3"/>
    <property type="match status" value="1"/>
</dbReference>
<dbReference type="SUPFAM" id="SSF52540">
    <property type="entry name" value="P-loop containing nucleoside triphosphate hydrolases"/>
    <property type="match status" value="1"/>
</dbReference>
<evidence type="ECO:0000256" key="6">
    <source>
        <dbReference type="ARBA" id="ARBA00022801"/>
    </source>
</evidence>
<dbReference type="PANTHER" id="PTHR47962:SF5">
    <property type="entry name" value="ATP-DEPENDENT HELICASE LHR-RELATED"/>
    <property type="match status" value="1"/>
</dbReference>
<evidence type="ECO:0000313" key="14">
    <source>
        <dbReference type="Proteomes" id="UP001056500"/>
    </source>
</evidence>
<dbReference type="InterPro" id="IPR027417">
    <property type="entry name" value="P-loop_NTPase"/>
</dbReference>
<dbReference type="Gene3D" id="1.10.3210.30">
    <property type="match status" value="1"/>
</dbReference>
<dbReference type="InterPro" id="IPR006474">
    <property type="entry name" value="Helicase_Cas3_CRISPR-ass_core"/>
</dbReference>
<accession>A0ABY4WKL9</accession>
<dbReference type="Gene3D" id="3.40.50.300">
    <property type="entry name" value="P-loop containing nucleotide triphosphate hydrolases"/>
    <property type="match status" value="2"/>
</dbReference>
<sequence>MGFIAHIRQKDGCIQTVNEHLREVQTECERYGMKIGVRHLAGLAGLLHDLGKNTTGFKTYINEAAANPDAPPRRGSVDHSTAGGRLLYQRYHQKAVTVEDKLAAEWIANCIISHHQGLRDFLDPQLLSPFLERVAVKELEEYEQAVAAFFENYSERELDHYFAGAKAEIQHVLNVIKKQSLPSITASLLIKYIFSCLIDADRTNTREFEEGEVTEEKIDSLAFFGKSYRKLMDTLMEFEQAEDADHPINRLRSEMSRQCEAFALRPSGIFTLSIPTGGGKTIASLRYALKHAITWNKERIIYIVPYTTIIEQNAKEIREILKENDMILEHHSNVIEESDVEDESDYIRRKKIRLAKDNWDRPIIFTTMVQFLNTFYAKGTRNIRRMHQMANAVLIFDEVQSVPTKCVSLFNAALNFLHVFGRSSMVLCTATQPALDFVKHKLLLSDQAEMIENLDDVGKSFKRVELIDYTTPLGWKTEELAAFIQERLDEVASVLVILNTKTAARKLFVQLEENKRSGNRPVRLFHLSTNMCAAHRKEVLAKVKQALSAKERVICVSTQLIEAGVDISFDCVIRSLAGLDSIAQAAGRCNRHGKDEVRHVYIIKSAEEMLTRLPEIRIGAEKTQRILFEFQQEPERFGHDLLSASALNAYFQYYYDHMKDGLHYPIRELEKNLFDLLGTNKDYFEGYKNKHGKSPEFLTRSSFATAEKHFEVISDTATSVLVPYNQEAESVILALNGELDTRSLGELLQKSQQYVVNIYSHELKKLEKNGDIYPLLHGHVLALREVAYSDRFGVEAEGEGEWAMAML</sequence>
<evidence type="ECO:0000256" key="3">
    <source>
        <dbReference type="ARBA" id="ARBA00022722"/>
    </source>
</evidence>
<dbReference type="CDD" id="cd09641">
    <property type="entry name" value="Cas3''_I"/>
    <property type="match status" value="1"/>
</dbReference>
<dbReference type="PROSITE" id="PS51192">
    <property type="entry name" value="HELICASE_ATP_BIND_1"/>
    <property type="match status" value="1"/>
</dbReference>
<keyword evidence="4" id="KW-0479">Metal-binding</keyword>
<evidence type="ECO:0000256" key="7">
    <source>
        <dbReference type="ARBA" id="ARBA00022806"/>
    </source>
</evidence>
<dbReference type="SUPFAM" id="SSF109604">
    <property type="entry name" value="HD-domain/PDEase-like"/>
    <property type="match status" value="1"/>
</dbReference>
<name>A0ABY4WKL9_9BACL</name>
<dbReference type="SMART" id="SM00487">
    <property type="entry name" value="DEXDc"/>
    <property type="match status" value="1"/>
</dbReference>
<dbReference type="InterPro" id="IPR038257">
    <property type="entry name" value="CRISPR-assoc_Cas3_HD_sf"/>
</dbReference>
<dbReference type="Proteomes" id="UP001056500">
    <property type="component" value="Chromosome"/>
</dbReference>
<dbReference type="InterPro" id="IPR052511">
    <property type="entry name" value="ATP-dep_Helicase"/>
</dbReference>
<keyword evidence="7" id="KW-0347">Helicase</keyword>
<dbReference type="InterPro" id="IPR001650">
    <property type="entry name" value="Helicase_C-like"/>
</dbReference>
<comment type="similarity">
    <text evidence="1">In the N-terminal section; belongs to the CRISPR-associated nuclease Cas3-HD family.</text>
</comment>
<dbReference type="InterPro" id="IPR006483">
    <property type="entry name" value="CRISPR-assoc_Cas3_HD"/>
</dbReference>
<dbReference type="InterPro" id="IPR014001">
    <property type="entry name" value="Helicase_ATP-bd"/>
</dbReference>
<evidence type="ECO:0000256" key="5">
    <source>
        <dbReference type="ARBA" id="ARBA00022741"/>
    </source>
</evidence>
<evidence type="ECO:0000259" key="12">
    <source>
        <dbReference type="PROSITE" id="PS51643"/>
    </source>
</evidence>
<dbReference type="InterPro" id="IPR054712">
    <property type="entry name" value="Cas3-like_dom"/>
</dbReference>
<dbReference type="PROSITE" id="PS51194">
    <property type="entry name" value="HELICASE_CTER"/>
    <property type="match status" value="1"/>
</dbReference>
<keyword evidence="14" id="KW-1185">Reference proteome</keyword>
<evidence type="ECO:0000256" key="8">
    <source>
        <dbReference type="ARBA" id="ARBA00022840"/>
    </source>
</evidence>
<feature type="domain" description="Helicase ATP-binding" evidence="10">
    <location>
        <begin position="261"/>
        <end position="450"/>
    </location>
</feature>
<dbReference type="SMART" id="SM00490">
    <property type="entry name" value="HELICc"/>
    <property type="match status" value="1"/>
</dbReference>
<feature type="domain" description="HD Cas3-type" evidence="12">
    <location>
        <begin position="10"/>
        <end position="203"/>
    </location>
</feature>
<proteinExistence type="inferred from homology"/>
<organism evidence="13 14">
    <name type="scientific">Brevibacillus ruminantium</name>
    <dbReference type="NCBI Taxonomy" id="2950604"/>
    <lineage>
        <taxon>Bacteria</taxon>
        <taxon>Bacillati</taxon>
        <taxon>Bacillota</taxon>
        <taxon>Bacilli</taxon>
        <taxon>Bacillales</taxon>
        <taxon>Paenibacillaceae</taxon>
        <taxon>Brevibacillus</taxon>
    </lineage>
</organism>
<evidence type="ECO:0000259" key="10">
    <source>
        <dbReference type="PROSITE" id="PS51192"/>
    </source>
</evidence>
<comment type="similarity">
    <text evidence="2">In the central section; belongs to the CRISPR-associated helicase Cas3 family.</text>
</comment>
<keyword evidence="8" id="KW-0067">ATP-binding</keyword>
<reference evidence="13" key="1">
    <citation type="submission" date="2022-06" db="EMBL/GenBank/DDBJ databases">
        <title>Genome sequencing of Brevibacillus sp. BB3-R1.</title>
        <authorList>
            <person name="Heo J."/>
            <person name="Lee D."/>
            <person name="Won M."/>
            <person name="Han B.-H."/>
            <person name="Hong S.-B."/>
            <person name="Kwon S.-W."/>
        </authorList>
    </citation>
    <scope>NUCLEOTIDE SEQUENCE</scope>
    <source>
        <strain evidence="13">BB3-R1</strain>
    </source>
</reference>
<feature type="domain" description="Helicase C-terminal" evidence="11">
    <location>
        <begin position="483"/>
        <end position="638"/>
    </location>
</feature>